<dbReference type="RefSeq" id="WP_096329591.1">
    <property type="nucleotide sequence ID" value="NZ_FOMX01000003.1"/>
</dbReference>
<accession>A0A1I1UJB8</accession>
<reference evidence="3" key="1">
    <citation type="submission" date="2016-10" db="EMBL/GenBank/DDBJ databases">
        <authorList>
            <person name="Varghese N."/>
            <person name="Submissions S."/>
        </authorList>
    </citation>
    <scope>NUCLEOTIDE SEQUENCE [LARGE SCALE GENOMIC DNA]</scope>
    <source>
        <strain evidence="3">ATCC 25963</strain>
    </source>
</reference>
<evidence type="ECO:0000313" key="3">
    <source>
        <dbReference type="Proteomes" id="UP000199400"/>
    </source>
</evidence>
<dbReference type="EMBL" id="FOMX01000003">
    <property type="protein sequence ID" value="SFD68050.1"/>
    <property type="molecule type" value="Genomic_DNA"/>
</dbReference>
<dbReference type="Gene3D" id="3.20.20.140">
    <property type="entry name" value="Metal-dependent hydrolases"/>
    <property type="match status" value="1"/>
</dbReference>
<dbReference type="GO" id="GO:0016787">
    <property type="term" value="F:hydrolase activity"/>
    <property type="evidence" value="ECO:0007669"/>
    <property type="project" value="InterPro"/>
</dbReference>
<feature type="domain" description="Amidohydrolase-related" evidence="1">
    <location>
        <begin position="190"/>
        <end position="433"/>
    </location>
</feature>
<evidence type="ECO:0000313" key="2">
    <source>
        <dbReference type="EMBL" id="SFD68050.1"/>
    </source>
</evidence>
<dbReference type="SUPFAM" id="SSF51556">
    <property type="entry name" value="Metallo-dependent hydrolases"/>
    <property type="match status" value="1"/>
</dbReference>
<dbReference type="Proteomes" id="UP000199400">
    <property type="component" value="Unassembled WGS sequence"/>
</dbReference>
<dbReference type="AlphaFoldDB" id="A0A1I1UJB8"/>
<dbReference type="Pfam" id="PF04909">
    <property type="entry name" value="Amidohydro_2"/>
    <property type="match status" value="1"/>
</dbReference>
<dbReference type="PANTHER" id="PTHR42889">
    <property type="entry name" value="BLR3681 PROTEIN"/>
    <property type="match status" value="1"/>
</dbReference>
<sequence length="486" mass="53714">MPRKSLIDPPLVSPIPFTAGSNGEFVPDEPGAAQARAEARFRDLVDVRCRRLGVSRRAFLDSAAGTATALLVLQELGGCRPGGGPTGGGYVLDEPSTWDSARACEAIAGGQFVFDVQTHHVDARGAWRDTDERWQHFMASLPTEWCHASDEVECFDREHYIREIFVNSDTHVAVLSNVPAEPGQHPLDTAEQAATRAVIEQLSHSERLVIHGLVHPERGEQALERMQQQKEVHRIAAWKVYTLWGDWRLDDDTGRAFLDRARQLDVKIVCAHKGLPLFDTDPAFARPDDVGPAAKAYPDLKFLVYHSAYDTGVTEGPYDPEGAGIDRLIRTCMEHGIGPDGNVWAELGATWRHLMSRPVAAQHAIGKLLKYFGPERILWGTDSIWFGSPQGQLDAFRAFTISEELQEKHGYPPLTEDVKAKILGLNAAAVYGIDPAAQRCAIEADALAQHKQRVAAEPRLRRRAPAFGPQTRQQFLAMIRELGGSH</sequence>
<evidence type="ECO:0000259" key="1">
    <source>
        <dbReference type="Pfam" id="PF04909"/>
    </source>
</evidence>
<dbReference type="InterPro" id="IPR006680">
    <property type="entry name" value="Amidohydro-rel"/>
</dbReference>
<name>A0A1I1UJB8_9BACT</name>
<organism evidence="2 3">
    <name type="scientific">Nannocystis exedens</name>
    <dbReference type="NCBI Taxonomy" id="54"/>
    <lineage>
        <taxon>Bacteria</taxon>
        <taxon>Pseudomonadati</taxon>
        <taxon>Myxococcota</taxon>
        <taxon>Polyangia</taxon>
        <taxon>Nannocystales</taxon>
        <taxon>Nannocystaceae</taxon>
        <taxon>Nannocystis</taxon>
    </lineage>
</organism>
<dbReference type="OrthoDB" id="9799024at2"/>
<gene>
    <name evidence="2" type="ORF">SAMN02745121_01115</name>
</gene>
<proteinExistence type="predicted"/>
<dbReference type="InterPro" id="IPR032466">
    <property type="entry name" value="Metal_Hydrolase"/>
</dbReference>
<protein>
    <recommendedName>
        <fullName evidence="1">Amidohydrolase-related domain-containing protein</fullName>
    </recommendedName>
</protein>
<dbReference type="STRING" id="54.SAMN02745121_01115"/>
<dbReference type="PANTHER" id="PTHR42889:SF1">
    <property type="entry name" value="BLR3681 PROTEIN"/>
    <property type="match status" value="1"/>
</dbReference>
<keyword evidence="3" id="KW-1185">Reference proteome</keyword>